<dbReference type="Pfam" id="PF01554">
    <property type="entry name" value="MatE"/>
    <property type="match status" value="2"/>
</dbReference>
<keyword evidence="3" id="KW-0050">Antiport</keyword>
<feature type="transmembrane region" description="Helical" evidence="10">
    <location>
        <begin position="287"/>
        <end position="310"/>
    </location>
</feature>
<evidence type="ECO:0000256" key="5">
    <source>
        <dbReference type="ARBA" id="ARBA00022692"/>
    </source>
</evidence>
<reference evidence="12" key="1">
    <citation type="submission" date="2016-04" db="EMBL/GenBank/DDBJ databases">
        <authorList>
            <person name="Chen L."/>
            <person name="Zhuang W."/>
            <person name="Wang G."/>
        </authorList>
    </citation>
    <scope>NUCLEOTIDE SEQUENCE [LARGE SCALE GENOMIC DNA]</scope>
    <source>
        <strain evidence="12">208</strain>
    </source>
</reference>
<dbReference type="EMBL" id="LWBP01000207">
    <property type="protein sequence ID" value="OQP54473.1"/>
    <property type="molecule type" value="Genomic_DNA"/>
</dbReference>
<dbReference type="GO" id="GO:0015297">
    <property type="term" value="F:antiporter activity"/>
    <property type="evidence" value="ECO:0007669"/>
    <property type="project" value="UniProtKB-KW"/>
</dbReference>
<feature type="transmembrane region" description="Helical" evidence="10">
    <location>
        <begin position="51"/>
        <end position="72"/>
    </location>
</feature>
<dbReference type="NCBIfam" id="TIGR00797">
    <property type="entry name" value="matE"/>
    <property type="match status" value="1"/>
</dbReference>
<evidence type="ECO:0000256" key="9">
    <source>
        <dbReference type="ARBA" id="ARBA00031636"/>
    </source>
</evidence>
<dbReference type="PANTHER" id="PTHR43298">
    <property type="entry name" value="MULTIDRUG RESISTANCE PROTEIN NORM-RELATED"/>
    <property type="match status" value="1"/>
</dbReference>
<evidence type="ECO:0000256" key="4">
    <source>
        <dbReference type="ARBA" id="ARBA00022475"/>
    </source>
</evidence>
<dbReference type="GO" id="GO:0006811">
    <property type="term" value="P:monoatomic ion transport"/>
    <property type="evidence" value="ECO:0007669"/>
    <property type="project" value="UniProtKB-KW"/>
</dbReference>
<feature type="transmembrane region" description="Helical" evidence="10">
    <location>
        <begin position="330"/>
        <end position="352"/>
    </location>
</feature>
<comment type="subcellular location">
    <subcellularLocation>
        <location evidence="1">Cell membrane</location>
        <topology evidence="1">Multi-pass membrane protein</topology>
    </subcellularLocation>
</comment>
<keyword evidence="5 10" id="KW-0812">Transmembrane</keyword>
<sequence>MTALSKNTVFQVELSNRQIIKMAAPISFAILIPQINFVTNNIFLGHFNKQALAVAGITGVYYLIFSAIGYGLNNGLQALIARRAGENRPEEIGKLFSQAVFIGLSIALLGIVITYTITPRLFGYFINDAERLQQAISFCRIRIWGLPFLFVYQMRNALLVGTNQSRYLVGGAVAEAVTNIVLDYLLIFGKAGFPAMGLNGAAVASIIAEIVGLLVVYLVIWQKGISSNLHLFQNFRWDGYNSRLIFSMSAPLIFQHGISIISWEYFFLLIDGHGEIALGVSNTMRNILGMAGVVTWAFGSTTNAMVSNILGQGKQEQVNPLINKILRLSFGSALMIAILINLFPGFLFSVYGQSGEFVEQAVPVVRVLSIAIILMSFSVVYLNAVTGSGNSRVSLMIEIFAIIFYCIYIYLTLDKFFLSITYGWMSEWLYWTCLFLPSFLYIRSGKWKGKVI</sequence>
<keyword evidence="12" id="KW-1185">Reference proteome</keyword>
<evidence type="ECO:0000313" key="11">
    <source>
        <dbReference type="EMBL" id="OQP54473.1"/>
    </source>
</evidence>
<accession>A0A1V9F7S8</accession>
<evidence type="ECO:0000256" key="6">
    <source>
        <dbReference type="ARBA" id="ARBA00022989"/>
    </source>
</evidence>
<dbReference type="AlphaFoldDB" id="A0A1V9F7S8"/>
<dbReference type="InterPro" id="IPR050222">
    <property type="entry name" value="MATE_MdtK"/>
</dbReference>
<protein>
    <recommendedName>
        <fullName evidence="9">Multidrug-efflux transporter</fullName>
    </recommendedName>
</protein>
<dbReference type="GO" id="GO:0042910">
    <property type="term" value="F:xenobiotic transmembrane transporter activity"/>
    <property type="evidence" value="ECO:0007669"/>
    <property type="project" value="InterPro"/>
</dbReference>
<feature type="transmembrane region" description="Helical" evidence="10">
    <location>
        <begin position="364"/>
        <end position="383"/>
    </location>
</feature>
<evidence type="ECO:0000313" key="12">
    <source>
        <dbReference type="Proteomes" id="UP000192276"/>
    </source>
</evidence>
<evidence type="ECO:0000256" key="3">
    <source>
        <dbReference type="ARBA" id="ARBA00022449"/>
    </source>
</evidence>
<keyword evidence="6 10" id="KW-1133">Transmembrane helix</keyword>
<feature type="transmembrane region" description="Helical" evidence="10">
    <location>
        <begin position="395"/>
        <end position="413"/>
    </location>
</feature>
<dbReference type="PIRSF" id="PIRSF006603">
    <property type="entry name" value="DinF"/>
    <property type="match status" value="1"/>
</dbReference>
<comment type="caution">
    <text evidence="11">The sequence shown here is derived from an EMBL/GenBank/DDBJ whole genome shotgun (WGS) entry which is preliminary data.</text>
</comment>
<feature type="transmembrane region" description="Helical" evidence="10">
    <location>
        <begin position="167"/>
        <end position="188"/>
    </location>
</feature>
<dbReference type="GO" id="GO:0005886">
    <property type="term" value="C:plasma membrane"/>
    <property type="evidence" value="ECO:0007669"/>
    <property type="project" value="UniProtKB-SubCell"/>
</dbReference>
<feature type="transmembrane region" description="Helical" evidence="10">
    <location>
        <begin position="135"/>
        <end position="155"/>
    </location>
</feature>
<dbReference type="PANTHER" id="PTHR43298:SF2">
    <property type="entry name" value="FMN_FAD EXPORTER YEEO-RELATED"/>
    <property type="match status" value="1"/>
</dbReference>
<evidence type="ECO:0000256" key="8">
    <source>
        <dbReference type="ARBA" id="ARBA00023136"/>
    </source>
</evidence>
<keyword evidence="2" id="KW-0813">Transport</keyword>
<feature type="transmembrane region" description="Helical" evidence="10">
    <location>
        <begin position="20"/>
        <end position="39"/>
    </location>
</feature>
<evidence type="ECO:0000256" key="2">
    <source>
        <dbReference type="ARBA" id="ARBA00022448"/>
    </source>
</evidence>
<feature type="transmembrane region" description="Helical" evidence="10">
    <location>
        <begin position="92"/>
        <end position="115"/>
    </location>
</feature>
<organism evidence="11 12">
    <name type="scientific">Niastella populi</name>
    <dbReference type="NCBI Taxonomy" id="550983"/>
    <lineage>
        <taxon>Bacteria</taxon>
        <taxon>Pseudomonadati</taxon>
        <taxon>Bacteroidota</taxon>
        <taxon>Chitinophagia</taxon>
        <taxon>Chitinophagales</taxon>
        <taxon>Chitinophagaceae</taxon>
        <taxon>Niastella</taxon>
    </lineage>
</organism>
<proteinExistence type="predicted"/>
<name>A0A1V9F7S8_9BACT</name>
<keyword evidence="7" id="KW-0406">Ion transport</keyword>
<evidence type="ECO:0000256" key="1">
    <source>
        <dbReference type="ARBA" id="ARBA00004651"/>
    </source>
</evidence>
<keyword evidence="8 10" id="KW-0472">Membrane</keyword>
<gene>
    <name evidence="11" type="ORF">A4R26_27755</name>
</gene>
<evidence type="ECO:0000256" key="10">
    <source>
        <dbReference type="SAM" id="Phobius"/>
    </source>
</evidence>
<dbReference type="STRING" id="550983.A4R26_27755"/>
<dbReference type="CDD" id="cd13133">
    <property type="entry name" value="MATE_like_7"/>
    <property type="match status" value="1"/>
</dbReference>
<evidence type="ECO:0000256" key="7">
    <source>
        <dbReference type="ARBA" id="ARBA00023065"/>
    </source>
</evidence>
<keyword evidence="4" id="KW-1003">Cell membrane</keyword>
<dbReference type="InterPro" id="IPR002528">
    <property type="entry name" value="MATE_fam"/>
</dbReference>
<feature type="transmembrane region" description="Helical" evidence="10">
    <location>
        <begin position="425"/>
        <end position="442"/>
    </location>
</feature>
<feature type="transmembrane region" description="Helical" evidence="10">
    <location>
        <begin position="242"/>
        <end position="267"/>
    </location>
</feature>
<feature type="transmembrane region" description="Helical" evidence="10">
    <location>
        <begin position="200"/>
        <end position="221"/>
    </location>
</feature>
<dbReference type="InterPro" id="IPR048279">
    <property type="entry name" value="MdtK-like"/>
</dbReference>
<dbReference type="Proteomes" id="UP000192276">
    <property type="component" value="Unassembled WGS sequence"/>
</dbReference>